<organism evidence="1 2">
    <name type="scientific">Pyropia yezoensis</name>
    <name type="common">Susabi-nori</name>
    <name type="synonym">Porphyra yezoensis</name>
    <dbReference type="NCBI Taxonomy" id="2788"/>
    <lineage>
        <taxon>Eukaryota</taxon>
        <taxon>Rhodophyta</taxon>
        <taxon>Bangiophyceae</taxon>
        <taxon>Bangiales</taxon>
        <taxon>Bangiaceae</taxon>
        <taxon>Pyropia</taxon>
    </lineage>
</organism>
<name>A0ACC3BRR9_PYRYE</name>
<evidence type="ECO:0000313" key="2">
    <source>
        <dbReference type="Proteomes" id="UP000798662"/>
    </source>
</evidence>
<comment type="caution">
    <text evidence="1">The sequence shown here is derived from an EMBL/GenBank/DDBJ whole genome shotgun (WGS) entry which is preliminary data.</text>
</comment>
<dbReference type="Proteomes" id="UP000798662">
    <property type="component" value="Chromosome 1"/>
</dbReference>
<dbReference type="EMBL" id="CM020618">
    <property type="protein sequence ID" value="KAK1860396.1"/>
    <property type="molecule type" value="Genomic_DNA"/>
</dbReference>
<gene>
    <name evidence="1" type="ORF">I4F81_002985</name>
</gene>
<proteinExistence type="predicted"/>
<sequence length="195" mass="21769">MAMTKYAVTTVELQRLCYSGHKRRHAIKFQSVLTPDGLILHLYGPVEGRRHDMTLYHESGLDATLASALLIEGQRYYVYGDTAYFIRPWLQAAFQGILTPQQEAFNASMKVPRTAVEWGFKDVKQVCSSLDFSRKLKIREAPVAQLYKIGVFIWNLRCCAYGGATASFFDVSPPTWEEYLGLEADAGAESAAASG</sequence>
<protein>
    <submittedName>
        <fullName evidence="1">Uncharacterized protein</fullName>
    </submittedName>
</protein>
<evidence type="ECO:0000313" key="1">
    <source>
        <dbReference type="EMBL" id="KAK1860396.1"/>
    </source>
</evidence>
<reference evidence="1" key="1">
    <citation type="submission" date="2019-11" db="EMBL/GenBank/DDBJ databases">
        <title>Nori genome reveals adaptations in red seaweeds to the harsh intertidal environment.</title>
        <authorList>
            <person name="Wang D."/>
            <person name="Mao Y."/>
        </authorList>
    </citation>
    <scope>NUCLEOTIDE SEQUENCE</scope>
    <source>
        <tissue evidence="1">Gametophyte</tissue>
    </source>
</reference>
<keyword evidence="2" id="KW-1185">Reference proteome</keyword>
<accession>A0ACC3BRR9</accession>